<sequence>MGYQLCKSLGGWKGERRAVQQPGQFAQMPIVQAVISTWLSVPSDTVKRTPYHSETKFQRLRLNSSKGCGRVLLFYVWVFKFLNNLHTILLIASVWQDYKLLGLFQRPGASPRTESSTGHSSCKNVLESIATETYSDFRRKICAQRGWKLPPPTSPSGSRTSLRKVPDRTLLRIRISSSPDSPGRPRTHRKVPDLPSSKLGAVVTPHFPQALQSAFLVVRIVNRVEATTLVNSEKVTRRRVHDEEVNSEEESEKRMRKKSDSNDRKVLLKLTGDVKTNVMIQNRYDALSDHEDIDLGENEDTHMEEDILSSERDFNILKEGLKTRKKTQWHTYATKGERTHGFVIYGLDNSPTEADVKQDLEEKGINCQYVYKMKNTISPLYVVITDNKTTLRDLESKAKTVEYVIIKWKKLINTRKIIQCHKCQVWGHAASNCHANPKCLKCAKDHLTSDCSLKKEVPEDQKLLKCQGHLTNSTSCDVYLARKSHIEKIRASGAAKRPKQNANFVPAPIPVTNPWTTHRNNTDQNRNPAAAYMSALRSKLAEEVATQSTSPGPVTTNSFVDQETIDDVHLFLQIRDEIKQLKQKVDFKKLLKNLQSLNNKITHDRNNNKNTRGGGVLIAVRKGVPYTSTKTTNTSLESAVMQLADNGPAIVGAYNPPYNYFKVSELSKILAISNKTILAGDLTPTNTVCNCNETNGITLEKYLNSSGTSINFPNEPTHTALNGTNPTTIDIFLAKNIQNYTRARTLNELNSDHSPVCMETTYDGFEDVSRRITSFKNTDWTKFRIDINRAIIAIYAPRALQR</sequence>
<feature type="domain" description="Endonuclease/exonuclease/phosphatase" evidence="3">
    <location>
        <begin position="650"/>
        <end position="756"/>
    </location>
</feature>
<reference evidence="4" key="1">
    <citation type="journal article" date="2020" name="J Insects Food Feed">
        <title>The yellow mealworm (Tenebrio molitor) genome: a resource for the emerging insects as food and feed industry.</title>
        <authorList>
            <person name="Eriksson T."/>
            <person name="Andere A."/>
            <person name="Kelstrup H."/>
            <person name="Emery V."/>
            <person name="Picard C."/>
        </authorList>
    </citation>
    <scope>NUCLEOTIDE SEQUENCE</scope>
    <source>
        <strain evidence="4">Stoneville</strain>
        <tissue evidence="4">Whole head</tissue>
    </source>
</reference>
<accession>A0A8J6HIA1</accession>
<keyword evidence="2" id="KW-1133">Transmembrane helix</keyword>
<evidence type="ECO:0000256" key="1">
    <source>
        <dbReference type="SAM" id="MobiDB-lite"/>
    </source>
</evidence>
<dbReference type="Proteomes" id="UP000719412">
    <property type="component" value="Unassembled WGS sequence"/>
</dbReference>
<reference evidence="4" key="2">
    <citation type="submission" date="2021-08" db="EMBL/GenBank/DDBJ databases">
        <authorList>
            <person name="Eriksson T."/>
        </authorList>
    </citation>
    <scope>NUCLEOTIDE SEQUENCE</scope>
    <source>
        <strain evidence="4">Stoneville</strain>
        <tissue evidence="4">Whole head</tissue>
    </source>
</reference>
<gene>
    <name evidence="4" type="ORF">GEV33_008678</name>
</gene>
<comment type="caution">
    <text evidence="4">The sequence shown here is derived from an EMBL/GenBank/DDBJ whole genome shotgun (WGS) entry which is preliminary data.</text>
</comment>
<dbReference type="PANTHER" id="PTHR33273:SF4">
    <property type="entry name" value="ENDONUCLEASE_EXONUCLEASE_PHOSPHATASE DOMAIN-CONTAINING PROTEIN"/>
    <property type="match status" value="1"/>
</dbReference>
<dbReference type="GO" id="GO:0003824">
    <property type="term" value="F:catalytic activity"/>
    <property type="evidence" value="ECO:0007669"/>
    <property type="project" value="InterPro"/>
</dbReference>
<dbReference type="InterPro" id="IPR005135">
    <property type="entry name" value="Endo/exonuclease/phosphatase"/>
</dbReference>
<dbReference type="Gene3D" id="3.60.10.10">
    <property type="entry name" value="Endonuclease/exonuclease/phosphatase"/>
    <property type="match status" value="1"/>
</dbReference>
<keyword evidence="5" id="KW-1185">Reference proteome</keyword>
<dbReference type="GO" id="GO:0008270">
    <property type="term" value="F:zinc ion binding"/>
    <property type="evidence" value="ECO:0007669"/>
    <property type="project" value="InterPro"/>
</dbReference>
<dbReference type="Gene3D" id="4.10.60.10">
    <property type="entry name" value="Zinc finger, CCHC-type"/>
    <property type="match status" value="1"/>
</dbReference>
<organism evidence="4 5">
    <name type="scientific">Tenebrio molitor</name>
    <name type="common">Yellow mealworm beetle</name>
    <dbReference type="NCBI Taxonomy" id="7067"/>
    <lineage>
        <taxon>Eukaryota</taxon>
        <taxon>Metazoa</taxon>
        <taxon>Ecdysozoa</taxon>
        <taxon>Arthropoda</taxon>
        <taxon>Hexapoda</taxon>
        <taxon>Insecta</taxon>
        <taxon>Pterygota</taxon>
        <taxon>Neoptera</taxon>
        <taxon>Endopterygota</taxon>
        <taxon>Coleoptera</taxon>
        <taxon>Polyphaga</taxon>
        <taxon>Cucujiformia</taxon>
        <taxon>Tenebrionidae</taxon>
        <taxon>Tenebrio</taxon>
    </lineage>
</organism>
<proteinExistence type="predicted"/>
<feature type="region of interest" description="Disordered" evidence="1">
    <location>
        <begin position="492"/>
        <end position="524"/>
    </location>
</feature>
<dbReference type="InterPro" id="IPR036691">
    <property type="entry name" value="Endo/exonu/phosph_ase_sf"/>
</dbReference>
<feature type="region of interest" description="Disordered" evidence="1">
    <location>
        <begin position="236"/>
        <end position="261"/>
    </location>
</feature>
<dbReference type="Pfam" id="PF14529">
    <property type="entry name" value="Exo_endo_phos_2"/>
    <property type="match status" value="1"/>
</dbReference>
<dbReference type="InterPro" id="IPR036875">
    <property type="entry name" value="Znf_CCHC_sf"/>
</dbReference>
<name>A0A8J6HIA1_TENMO</name>
<evidence type="ECO:0000313" key="4">
    <source>
        <dbReference type="EMBL" id="KAH0814113.1"/>
    </source>
</evidence>
<dbReference type="SUPFAM" id="SSF57756">
    <property type="entry name" value="Retrovirus zinc finger-like domains"/>
    <property type="match status" value="1"/>
</dbReference>
<evidence type="ECO:0000259" key="3">
    <source>
        <dbReference type="Pfam" id="PF14529"/>
    </source>
</evidence>
<dbReference type="EMBL" id="JABDTM020024613">
    <property type="protein sequence ID" value="KAH0814113.1"/>
    <property type="molecule type" value="Genomic_DNA"/>
</dbReference>
<keyword evidence="2" id="KW-0812">Transmembrane</keyword>
<feature type="transmembrane region" description="Helical" evidence="2">
    <location>
        <begin position="71"/>
        <end position="95"/>
    </location>
</feature>
<dbReference type="GO" id="GO:0003676">
    <property type="term" value="F:nucleic acid binding"/>
    <property type="evidence" value="ECO:0007669"/>
    <property type="project" value="InterPro"/>
</dbReference>
<protein>
    <recommendedName>
        <fullName evidence="3">Endonuclease/exonuclease/phosphatase domain-containing protein</fullName>
    </recommendedName>
</protein>
<dbReference type="PANTHER" id="PTHR33273">
    <property type="entry name" value="DOMAIN-CONTAINING PROTEIN, PUTATIVE-RELATED"/>
    <property type="match status" value="1"/>
</dbReference>
<dbReference type="AlphaFoldDB" id="A0A8J6HIA1"/>
<evidence type="ECO:0000313" key="5">
    <source>
        <dbReference type="Proteomes" id="UP000719412"/>
    </source>
</evidence>
<dbReference type="SUPFAM" id="SSF56219">
    <property type="entry name" value="DNase I-like"/>
    <property type="match status" value="1"/>
</dbReference>
<feature type="region of interest" description="Disordered" evidence="1">
    <location>
        <begin position="174"/>
        <end position="196"/>
    </location>
</feature>
<keyword evidence="2" id="KW-0472">Membrane</keyword>
<feature type="compositionally biased region" description="Polar residues" evidence="1">
    <location>
        <begin position="513"/>
        <end position="524"/>
    </location>
</feature>
<evidence type="ECO:0000256" key="2">
    <source>
        <dbReference type="SAM" id="Phobius"/>
    </source>
</evidence>